<comment type="caution">
    <text evidence="4">The sequence shown here is derived from an EMBL/GenBank/DDBJ whole genome shotgun (WGS) entry which is preliminary data.</text>
</comment>
<sequence>ITKISSIITAITIAHQVAMAVSHVLWPDDPPSSTTEAEDAAPPSPVKYRKRHLFFALVREIKRLRAENATLNTTVNILRNDIKDIKESRAETDATHKRAYNESLDKNDQLEVDLMDRDDEIKELKKKIEDLQSQINSGTLQRSGPDENDYAQPKTLTELFDQYYEECETEVNKEFKSNIDNDTKDGNTKNGENKDTTLCFDNDDKAGIKSEDDFDEDEEEDLGFEKLGDICVKQAILSKLSSARARLELDDLVIKYDAQDEVVSAMLGRTFIQWISGFLDFGGFTPGTFNSYMSEAEADITKFWVNFLQHYLETEENQVLFLKSIELTVLEADKIQFPGLITSNYERLMFTIYKHDIVTGDAVIGWWSNSGSKVRGVTRKFAEWLEDDEDEGDEEDEEVEEDETTIQNMIQLNNTCLDSSCRCDGVVTAPSSDIGKEEEGDSSFGVNSEIPAL</sequence>
<dbReference type="AlphaFoldDB" id="A0A367J723"/>
<evidence type="ECO:0000259" key="3">
    <source>
        <dbReference type="PROSITE" id="PS51363"/>
    </source>
</evidence>
<evidence type="ECO:0000256" key="2">
    <source>
        <dbReference type="SAM" id="MobiDB-lite"/>
    </source>
</evidence>
<keyword evidence="5" id="KW-1185">Reference proteome</keyword>
<evidence type="ECO:0000313" key="5">
    <source>
        <dbReference type="Proteomes" id="UP000253551"/>
    </source>
</evidence>
<name>A0A367J723_RHIST</name>
<dbReference type="STRING" id="4846.A0A367J723"/>
<proteinExistence type="predicted"/>
<dbReference type="OrthoDB" id="2290605at2759"/>
<dbReference type="EMBL" id="PJQM01004106">
    <property type="protein sequence ID" value="RCH85700.1"/>
    <property type="molecule type" value="Genomic_DNA"/>
</dbReference>
<feature type="domain" description="W2" evidence="3">
    <location>
        <begin position="212"/>
        <end position="395"/>
    </location>
</feature>
<feature type="non-terminal residue" evidence="4">
    <location>
        <position position="1"/>
    </location>
</feature>
<dbReference type="Gene3D" id="1.25.40.180">
    <property type="match status" value="1"/>
</dbReference>
<reference evidence="4 5" key="1">
    <citation type="journal article" date="2018" name="G3 (Bethesda)">
        <title>Phylogenetic and Phylogenomic Definition of Rhizopus Species.</title>
        <authorList>
            <person name="Gryganskyi A.P."/>
            <person name="Golan J."/>
            <person name="Dolatabadi S."/>
            <person name="Mondo S."/>
            <person name="Robb S."/>
            <person name="Idnurm A."/>
            <person name="Muszewska A."/>
            <person name="Steczkiewicz K."/>
            <person name="Masonjones S."/>
            <person name="Liao H.L."/>
            <person name="Gajdeczka M.T."/>
            <person name="Anike F."/>
            <person name="Vuek A."/>
            <person name="Anishchenko I.M."/>
            <person name="Voigt K."/>
            <person name="de Hoog G.S."/>
            <person name="Smith M.E."/>
            <person name="Heitman J."/>
            <person name="Vilgalys R."/>
            <person name="Stajich J.E."/>
        </authorList>
    </citation>
    <scope>NUCLEOTIDE SEQUENCE [LARGE SCALE GENOMIC DNA]</scope>
    <source>
        <strain evidence="4 5">LSU 92-RS-03</strain>
    </source>
</reference>
<dbReference type="PROSITE" id="PS51363">
    <property type="entry name" value="W2"/>
    <property type="match status" value="1"/>
</dbReference>
<evidence type="ECO:0000313" key="4">
    <source>
        <dbReference type="EMBL" id="RCH85700.1"/>
    </source>
</evidence>
<evidence type="ECO:0000256" key="1">
    <source>
        <dbReference type="SAM" id="Coils"/>
    </source>
</evidence>
<dbReference type="SUPFAM" id="SSF48371">
    <property type="entry name" value="ARM repeat"/>
    <property type="match status" value="1"/>
</dbReference>
<dbReference type="InterPro" id="IPR016024">
    <property type="entry name" value="ARM-type_fold"/>
</dbReference>
<dbReference type="Proteomes" id="UP000253551">
    <property type="component" value="Unassembled WGS sequence"/>
</dbReference>
<organism evidence="4 5">
    <name type="scientific">Rhizopus stolonifer</name>
    <name type="common">Rhizopus nigricans</name>
    <dbReference type="NCBI Taxonomy" id="4846"/>
    <lineage>
        <taxon>Eukaryota</taxon>
        <taxon>Fungi</taxon>
        <taxon>Fungi incertae sedis</taxon>
        <taxon>Mucoromycota</taxon>
        <taxon>Mucoromycotina</taxon>
        <taxon>Mucoromycetes</taxon>
        <taxon>Mucorales</taxon>
        <taxon>Mucorineae</taxon>
        <taxon>Rhizopodaceae</taxon>
        <taxon>Rhizopus</taxon>
    </lineage>
</organism>
<accession>A0A367J723</accession>
<keyword evidence="1" id="KW-0175">Coiled coil</keyword>
<dbReference type="InterPro" id="IPR003307">
    <property type="entry name" value="W2_domain"/>
</dbReference>
<feature type="region of interest" description="Disordered" evidence="2">
    <location>
        <begin position="430"/>
        <end position="453"/>
    </location>
</feature>
<dbReference type="Pfam" id="PF02020">
    <property type="entry name" value="W2"/>
    <property type="match status" value="1"/>
</dbReference>
<feature type="coiled-coil region" evidence="1">
    <location>
        <begin position="107"/>
        <end position="141"/>
    </location>
</feature>
<protein>
    <recommendedName>
        <fullName evidence="3">W2 domain-containing protein</fullName>
    </recommendedName>
</protein>
<gene>
    <name evidence="4" type="ORF">CU098_004518</name>
</gene>